<organism evidence="1 2">
    <name type="scientific">Catellatospora methionotrophica</name>
    <dbReference type="NCBI Taxonomy" id="121620"/>
    <lineage>
        <taxon>Bacteria</taxon>
        <taxon>Bacillati</taxon>
        <taxon>Actinomycetota</taxon>
        <taxon>Actinomycetes</taxon>
        <taxon>Micromonosporales</taxon>
        <taxon>Micromonosporaceae</taxon>
        <taxon>Catellatospora</taxon>
    </lineage>
</organism>
<evidence type="ECO:0000313" key="1">
    <source>
        <dbReference type="EMBL" id="GIG18597.1"/>
    </source>
</evidence>
<keyword evidence="2" id="KW-1185">Reference proteome</keyword>
<comment type="caution">
    <text evidence="1">The sequence shown here is derived from an EMBL/GenBank/DDBJ whole genome shotgun (WGS) entry which is preliminary data.</text>
</comment>
<proteinExistence type="predicted"/>
<dbReference type="Proteomes" id="UP000660339">
    <property type="component" value="Unassembled WGS sequence"/>
</dbReference>
<sequence length="57" mass="6233">MTSPDPGLEDVIADKARERAEAYAARKATSAAVRKQLHEARQHGLRARHAAKLRGAQ</sequence>
<dbReference type="EMBL" id="BONJ01000041">
    <property type="protein sequence ID" value="GIG18597.1"/>
    <property type="molecule type" value="Genomic_DNA"/>
</dbReference>
<gene>
    <name evidence="1" type="ORF">Cme02nite_69290</name>
</gene>
<evidence type="ECO:0000313" key="2">
    <source>
        <dbReference type="Proteomes" id="UP000660339"/>
    </source>
</evidence>
<accession>A0A8J3LCZ8</accession>
<protein>
    <submittedName>
        <fullName evidence="1">Uncharacterized protein</fullName>
    </submittedName>
</protein>
<name>A0A8J3LCZ8_9ACTN</name>
<dbReference type="AlphaFoldDB" id="A0A8J3LCZ8"/>
<reference evidence="1" key="1">
    <citation type="submission" date="2021-01" db="EMBL/GenBank/DDBJ databases">
        <title>Whole genome shotgun sequence of Catellatospora methionotrophica NBRC 14553.</title>
        <authorList>
            <person name="Komaki H."/>
            <person name="Tamura T."/>
        </authorList>
    </citation>
    <scope>NUCLEOTIDE SEQUENCE</scope>
    <source>
        <strain evidence="1">NBRC 14553</strain>
    </source>
</reference>